<dbReference type="KEGG" id="bgt:106080006"/>
<feature type="compositionally biased region" description="Basic and acidic residues" evidence="1">
    <location>
        <begin position="264"/>
        <end position="278"/>
    </location>
</feature>
<dbReference type="GO" id="GO:0019902">
    <property type="term" value="F:phosphatase binding"/>
    <property type="evidence" value="ECO:0007669"/>
    <property type="project" value="TreeGrafter"/>
</dbReference>
<evidence type="ECO:0000256" key="1">
    <source>
        <dbReference type="SAM" id="MobiDB-lite"/>
    </source>
</evidence>
<accession>A0A2C9L1A6</accession>
<feature type="region of interest" description="Disordered" evidence="1">
    <location>
        <begin position="395"/>
        <end position="422"/>
    </location>
</feature>
<gene>
    <name evidence="2" type="primary">106080006</name>
</gene>
<protein>
    <recommendedName>
        <fullName evidence="4">Protein phosphatase 1 regulatory subunit 32</fullName>
    </recommendedName>
</protein>
<dbReference type="AlphaFoldDB" id="A0A2C9L1A6"/>
<dbReference type="Proteomes" id="UP000076420">
    <property type="component" value="Unassembled WGS sequence"/>
</dbReference>
<dbReference type="PANTHER" id="PTHR34349:SF1">
    <property type="entry name" value="PROTEIN PHOSPHATASE 1 REGULATORY SUBUNIT 32"/>
    <property type="match status" value="1"/>
</dbReference>
<sequence length="460" mass="52241">MSKLPTGPRNAHIQKSQGADTNIMKFYITQNSSTYGARFDKFQPRQGHHRGTGYLSNLHPGVYYNRRLDDVDNPALRRICDGNYRSVTQLDFQPYRDPSGLEVFPNGVHHSPSAFVRQKALTVPRNTEVHSHFIDTKLASAPANILPKHKPLLHKLQGEDAVVSENFGYGPRYMKTESQEKFKPFSYGNVDFSLQDIGPQSEVSGFVHNINDEPITYEPKTAFVNDKPGWYTHRPTGVSVTRTSFIPKRWPRGDDPLPGGVTHGSERDSGFTREEVKPKYTNSNAPDAYDRLVDVPNLKADRTRKNDPAEFINMEKPHNKTSLTGEQFKGQYQPAPTEADRLNRTKVGFKEDTSYTHNNIPFVQTEDNKMRFMTHYMSRFGPDPTPVGVDRAGHLRGGVQDPRSDGFTKSNTINRYGNEPPSSHILRRIEPYVGRSIRARNQFYDDHTYDSKAHTEVVSC</sequence>
<dbReference type="EnsemblMetazoa" id="BGLB025862-RA">
    <property type="protein sequence ID" value="BGLB025862-PA"/>
    <property type="gene ID" value="BGLB025862"/>
</dbReference>
<organism evidence="2 3">
    <name type="scientific">Biomphalaria glabrata</name>
    <name type="common">Bloodfluke planorb</name>
    <name type="synonym">Freshwater snail</name>
    <dbReference type="NCBI Taxonomy" id="6526"/>
    <lineage>
        <taxon>Eukaryota</taxon>
        <taxon>Metazoa</taxon>
        <taxon>Spiralia</taxon>
        <taxon>Lophotrochozoa</taxon>
        <taxon>Mollusca</taxon>
        <taxon>Gastropoda</taxon>
        <taxon>Heterobranchia</taxon>
        <taxon>Euthyneura</taxon>
        <taxon>Panpulmonata</taxon>
        <taxon>Hygrophila</taxon>
        <taxon>Lymnaeoidea</taxon>
        <taxon>Planorbidae</taxon>
        <taxon>Biomphalaria</taxon>
    </lineage>
</organism>
<dbReference type="VEuPathDB" id="VectorBase:BGLAX_047329"/>
<dbReference type="EnsemblMetazoa" id="BGLB025862-RC">
    <property type="protein sequence ID" value="BGLB025862-PC"/>
    <property type="gene ID" value="BGLB025862"/>
</dbReference>
<dbReference type="STRING" id="6526.A0A2C9L1A6"/>
<dbReference type="RefSeq" id="XP_013096734.2">
    <property type="nucleotide sequence ID" value="XM_013241280.2"/>
</dbReference>
<dbReference type="Pfam" id="PF15691">
    <property type="entry name" value="PPP1R32"/>
    <property type="match status" value="1"/>
</dbReference>
<dbReference type="EnsemblMetazoa" id="BGLB025862-RB">
    <property type="protein sequence ID" value="BGLB025862-PB"/>
    <property type="gene ID" value="BGLB025862"/>
</dbReference>
<evidence type="ECO:0000313" key="3">
    <source>
        <dbReference type="Proteomes" id="UP000076420"/>
    </source>
</evidence>
<dbReference type="PANTHER" id="PTHR34349">
    <property type="entry name" value="PROTEIN PHOSPHATASE 1 REGULATORY SUBUNIT 32"/>
    <property type="match status" value="1"/>
</dbReference>
<name>A0A2C9L1A6_BIOGL</name>
<dbReference type="InterPro" id="IPR031410">
    <property type="entry name" value="SAXO4"/>
</dbReference>
<feature type="region of interest" description="Disordered" evidence="1">
    <location>
        <begin position="247"/>
        <end position="288"/>
    </location>
</feature>
<proteinExistence type="predicted"/>
<reference evidence="2" key="1">
    <citation type="submission" date="2020-05" db="UniProtKB">
        <authorList>
            <consortium name="EnsemblMetazoa"/>
        </authorList>
    </citation>
    <scope>IDENTIFICATION</scope>
    <source>
        <strain evidence="2">BB02</strain>
    </source>
</reference>
<evidence type="ECO:0008006" key="4">
    <source>
        <dbReference type="Google" id="ProtNLM"/>
    </source>
</evidence>
<dbReference type="OrthoDB" id="9980630at2759"/>
<dbReference type="VEuPathDB" id="VectorBase:BGLB025862"/>
<evidence type="ECO:0000313" key="2">
    <source>
        <dbReference type="EnsemblMetazoa" id="BGLB025862-PA"/>
    </source>
</evidence>